<organism evidence="1 2">
    <name type="scientific">Micromonospora tulbaghiae</name>
    <dbReference type="NCBI Taxonomy" id="479978"/>
    <lineage>
        <taxon>Bacteria</taxon>
        <taxon>Bacillati</taxon>
        <taxon>Actinomycetota</taxon>
        <taxon>Actinomycetes</taxon>
        <taxon>Micromonosporales</taxon>
        <taxon>Micromonosporaceae</taxon>
        <taxon>Micromonospora</taxon>
    </lineage>
</organism>
<name>A0ABY0KQQ1_9ACTN</name>
<protein>
    <recommendedName>
        <fullName evidence="3">DUF222 domain-containing protein</fullName>
    </recommendedName>
</protein>
<gene>
    <name evidence="1" type="ORF">GA0070562_5095</name>
</gene>
<keyword evidence="2" id="KW-1185">Reference proteome</keyword>
<dbReference type="Proteomes" id="UP000199405">
    <property type="component" value="Unassembled WGS sequence"/>
</dbReference>
<reference evidence="1 2" key="1">
    <citation type="submission" date="2016-06" db="EMBL/GenBank/DDBJ databases">
        <authorList>
            <person name="Varghese N."/>
            <person name="Submissions Spin"/>
        </authorList>
    </citation>
    <scope>NUCLEOTIDE SEQUENCE [LARGE SCALE GENOMIC DNA]</scope>
    <source>
        <strain evidence="1 2">DSM 45142</strain>
    </source>
</reference>
<evidence type="ECO:0008006" key="3">
    <source>
        <dbReference type="Google" id="ProtNLM"/>
    </source>
</evidence>
<proteinExistence type="predicted"/>
<evidence type="ECO:0000313" key="1">
    <source>
        <dbReference type="EMBL" id="SCF01084.1"/>
    </source>
</evidence>
<comment type="caution">
    <text evidence="1">The sequence shown here is derived from an EMBL/GenBank/DDBJ whole genome shotgun (WGS) entry which is preliminary data.</text>
</comment>
<sequence length="194" mass="20739">MTTFTDEDLVSVIQALEVTTEPLSSAEWSLLGDPDARAEVDRRLGAAGRQLLTILPPGAPDGPPRYISTWRDDVADVLLADGAQPLSELDRAVLALVLLQSVIIPQAAGSTPGHGLTTGVAVVATELRQPGIDGRGIDAGDIDEALTRLRALTLITRDNRPGPAFGRLSPRQQDRLWGNIFELVRPSTANVHSR</sequence>
<dbReference type="EMBL" id="FMCQ01000007">
    <property type="protein sequence ID" value="SCF01084.1"/>
    <property type="molecule type" value="Genomic_DNA"/>
</dbReference>
<dbReference type="GeneID" id="93471816"/>
<accession>A0ABY0KQQ1</accession>
<dbReference type="RefSeq" id="WP_091424792.1">
    <property type="nucleotide sequence ID" value="NZ_FMCQ01000007.1"/>
</dbReference>
<evidence type="ECO:0000313" key="2">
    <source>
        <dbReference type="Proteomes" id="UP000199405"/>
    </source>
</evidence>